<keyword evidence="6" id="KW-1185">Reference proteome</keyword>
<dbReference type="PROSITE" id="PS50297">
    <property type="entry name" value="ANK_REP_REGION"/>
    <property type="match status" value="2"/>
</dbReference>
<evidence type="ECO:0000256" key="1">
    <source>
        <dbReference type="ARBA" id="ARBA00022737"/>
    </source>
</evidence>
<dbReference type="STRING" id="1448308.A0A2T2PD31"/>
<protein>
    <submittedName>
        <fullName evidence="5">Ankyrin</fullName>
    </submittedName>
</protein>
<sequence>MEAVGLAASIVTLVSATSFAGAALQKLQRLRGTQVHLVAAINEMNDFRATLSFVHSAVDGHEDLLPESSRSELEALLERSEEDLKNFTHYLETELLRDGKSDTTSPKLRSRAKFKELLGENQSRIDTFCRNFNSIKTALGVALGALSTLQVRTLAIPMTIQHVTFGPSCQDPSHVPQQLNTGDTTSVVEGMLSQQCRPEHGGAVSNGLANDSQSSNEIAVRKSFSHAATSNNYITIQTRLTPRGCRLGCLCQCHIPVENATPRWLRGVIGTAFFRYAGTPILNRRTCNVPKCSAREKRLGSLSFYYRFPSWLFSTAFEITTQWSDLQGIRSTWALRIPKNMNGFQVNRINDVLADKSISSSHRLLEYMISNGIRAIDTSQVTGIPIFEMALNAWNKNACMMLINKGCDISGINHAGITMAQLASRHYFDLPALFDDIWKLDEMQDAVDTLLLSTLHRIVIGLNDLDLVDHVEEYPEYIHQRDCFGFTPLHWATKMNNQLAVRILLEAGADVNALCKEGRSVLSWAAETGSRDICATLIRAGAEINLVDNEG</sequence>
<dbReference type="InterPro" id="IPR002110">
    <property type="entry name" value="Ankyrin_rpt"/>
</dbReference>
<keyword evidence="4" id="KW-0732">Signal</keyword>
<feature type="signal peptide" evidence="4">
    <location>
        <begin position="1"/>
        <end position="16"/>
    </location>
</feature>
<dbReference type="Gene3D" id="1.25.40.20">
    <property type="entry name" value="Ankyrin repeat-containing domain"/>
    <property type="match status" value="1"/>
</dbReference>
<keyword evidence="2 3" id="KW-0040">ANK repeat</keyword>
<feature type="repeat" description="ANK" evidence="3">
    <location>
        <begin position="517"/>
        <end position="549"/>
    </location>
</feature>
<evidence type="ECO:0000313" key="5">
    <source>
        <dbReference type="EMBL" id="PSN75560.1"/>
    </source>
</evidence>
<reference evidence="5 6" key="1">
    <citation type="journal article" date="2018" name="Front. Microbiol.">
        <title>Genome-Wide Analysis of Corynespora cassiicola Leaf Fall Disease Putative Effectors.</title>
        <authorList>
            <person name="Lopez D."/>
            <person name="Ribeiro S."/>
            <person name="Label P."/>
            <person name="Fumanal B."/>
            <person name="Venisse J.S."/>
            <person name="Kohler A."/>
            <person name="de Oliveira R.R."/>
            <person name="Labutti K."/>
            <person name="Lipzen A."/>
            <person name="Lail K."/>
            <person name="Bauer D."/>
            <person name="Ohm R.A."/>
            <person name="Barry K.W."/>
            <person name="Spatafora J."/>
            <person name="Grigoriev I.V."/>
            <person name="Martin F.M."/>
            <person name="Pujade-Renaud V."/>
        </authorList>
    </citation>
    <scope>NUCLEOTIDE SEQUENCE [LARGE SCALE GENOMIC DNA]</scope>
    <source>
        <strain evidence="5 6">Philippines</strain>
    </source>
</reference>
<organism evidence="5 6">
    <name type="scientific">Corynespora cassiicola Philippines</name>
    <dbReference type="NCBI Taxonomy" id="1448308"/>
    <lineage>
        <taxon>Eukaryota</taxon>
        <taxon>Fungi</taxon>
        <taxon>Dikarya</taxon>
        <taxon>Ascomycota</taxon>
        <taxon>Pezizomycotina</taxon>
        <taxon>Dothideomycetes</taxon>
        <taxon>Pleosporomycetidae</taxon>
        <taxon>Pleosporales</taxon>
        <taxon>Corynesporascaceae</taxon>
        <taxon>Corynespora</taxon>
    </lineage>
</organism>
<proteinExistence type="predicted"/>
<dbReference type="InterPro" id="IPR036770">
    <property type="entry name" value="Ankyrin_rpt-contain_sf"/>
</dbReference>
<evidence type="ECO:0000256" key="4">
    <source>
        <dbReference type="SAM" id="SignalP"/>
    </source>
</evidence>
<evidence type="ECO:0000256" key="3">
    <source>
        <dbReference type="PROSITE-ProRule" id="PRU00023"/>
    </source>
</evidence>
<dbReference type="Pfam" id="PF12796">
    <property type="entry name" value="Ank_2"/>
    <property type="match status" value="1"/>
</dbReference>
<dbReference type="Proteomes" id="UP000240883">
    <property type="component" value="Unassembled WGS sequence"/>
</dbReference>
<keyword evidence="1" id="KW-0677">Repeat</keyword>
<accession>A0A2T2PD31</accession>
<dbReference type="SMART" id="SM00248">
    <property type="entry name" value="ANK"/>
    <property type="match status" value="2"/>
</dbReference>
<name>A0A2T2PD31_CORCC</name>
<dbReference type="EMBL" id="KZ678128">
    <property type="protein sequence ID" value="PSN75560.1"/>
    <property type="molecule type" value="Genomic_DNA"/>
</dbReference>
<dbReference type="AlphaFoldDB" id="A0A2T2PD31"/>
<gene>
    <name evidence="5" type="ORF">BS50DRAFT_541631</name>
</gene>
<dbReference type="PANTHER" id="PTHR24198">
    <property type="entry name" value="ANKYRIN REPEAT AND PROTEIN KINASE DOMAIN-CONTAINING PROTEIN"/>
    <property type="match status" value="1"/>
</dbReference>
<dbReference type="SUPFAM" id="SSF48403">
    <property type="entry name" value="Ankyrin repeat"/>
    <property type="match status" value="1"/>
</dbReference>
<feature type="chain" id="PRO_5015597468" evidence="4">
    <location>
        <begin position="17"/>
        <end position="551"/>
    </location>
</feature>
<evidence type="ECO:0000256" key="2">
    <source>
        <dbReference type="ARBA" id="ARBA00023043"/>
    </source>
</evidence>
<dbReference type="PANTHER" id="PTHR24198:SF165">
    <property type="entry name" value="ANKYRIN REPEAT-CONTAINING PROTEIN-RELATED"/>
    <property type="match status" value="1"/>
</dbReference>
<dbReference type="PROSITE" id="PS50088">
    <property type="entry name" value="ANK_REPEAT"/>
    <property type="match status" value="2"/>
</dbReference>
<dbReference type="OrthoDB" id="341259at2759"/>
<feature type="repeat" description="ANK" evidence="3">
    <location>
        <begin position="484"/>
        <end position="516"/>
    </location>
</feature>
<evidence type="ECO:0000313" key="6">
    <source>
        <dbReference type="Proteomes" id="UP000240883"/>
    </source>
</evidence>
<feature type="non-terminal residue" evidence="5">
    <location>
        <position position="551"/>
    </location>
</feature>